<evidence type="ECO:0000256" key="1">
    <source>
        <dbReference type="SAM" id="SignalP"/>
    </source>
</evidence>
<evidence type="ECO:0000313" key="3">
    <source>
        <dbReference type="Proteomes" id="UP000186817"/>
    </source>
</evidence>
<gene>
    <name evidence="2" type="ORF">AK812_SmicGene40837</name>
</gene>
<feature type="chain" id="PRO_5012254868" description="Secreted protein" evidence="1">
    <location>
        <begin position="20"/>
        <end position="177"/>
    </location>
</feature>
<proteinExistence type="predicted"/>
<accession>A0A1Q9C7N2</accession>
<organism evidence="2 3">
    <name type="scientific">Symbiodinium microadriaticum</name>
    <name type="common">Dinoflagellate</name>
    <name type="synonym">Zooxanthella microadriatica</name>
    <dbReference type="NCBI Taxonomy" id="2951"/>
    <lineage>
        <taxon>Eukaryota</taxon>
        <taxon>Sar</taxon>
        <taxon>Alveolata</taxon>
        <taxon>Dinophyceae</taxon>
        <taxon>Suessiales</taxon>
        <taxon>Symbiodiniaceae</taxon>
        <taxon>Symbiodinium</taxon>
    </lineage>
</organism>
<dbReference type="Proteomes" id="UP000186817">
    <property type="component" value="Unassembled WGS sequence"/>
</dbReference>
<dbReference type="EMBL" id="LSRX01001543">
    <property type="protein sequence ID" value="OLP78929.1"/>
    <property type="molecule type" value="Genomic_DNA"/>
</dbReference>
<keyword evidence="1" id="KW-0732">Signal</keyword>
<protein>
    <recommendedName>
        <fullName evidence="4">Secreted protein</fullName>
    </recommendedName>
</protein>
<comment type="caution">
    <text evidence="2">The sequence shown here is derived from an EMBL/GenBank/DDBJ whole genome shotgun (WGS) entry which is preliminary data.</text>
</comment>
<evidence type="ECO:0000313" key="2">
    <source>
        <dbReference type="EMBL" id="OLP78929.1"/>
    </source>
</evidence>
<keyword evidence="3" id="KW-1185">Reference proteome</keyword>
<sequence>MFVLAVIPFVALVCTGHLAMNACVLRSSAGSWCVQWSSVQRCDCAVSPCRSEPYKGRWSKAWKLGRLRWLESLSCPQHCWPANTSADPGHQAVRKDEGESRINQANWIGCWVKDEEEEREEEEEEVQSFGASSKLAEKVTIKISGIQLNREFRMCVGFGIMRFRCRSQRAHMQHGRL</sequence>
<reference evidence="2 3" key="1">
    <citation type="submission" date="2016-02" db="EMBL/GenBank/DDBJ databases">
        <title>Genome analysis of coral dinoflagellate symbionts highlights evolutionary adaptations to a symbiotic lifestyle.</title>
        <authorList>
            <person name="Aranda M."/>
            <person name="Li Y."/>
            <person name="Liew Y.J."/>
            <person name="Baumgarten S."/>
            <person name="Simakov O."/>
            <person name="Wilson M."/>
            <person name="Piel J."/>
            <person name="Ashoor H."/>
            <person name="Bougouffa S."/>
            <person name="Bajic V.B."/>
            <person name="Ryu T."/>
            <person name="Ravasi T."/>
            <person name="Bayer T."/>
            <person name="Micklem G."/>
            <person name="Kim H."/>
            <person name="Bhak J."/>
            <person name="Lajeunesse T.C."/>
            <person name="Voolstra C.R."/>
        </authorList>
    </citation>
    <scope>NUCLEOTIDE SEQUENCE [LARGE SCALE GENOMIC DNA]</scope>
    <source>
        <strain evidence="2 3">CCMP2467</strain>
    </source>
</reference>
<feature type="signal peptide" evidence="1">
    <location>
        <begin position="1"/>
        <end position="19"/>
    </location>
</feature>
<evidence type="ECO:0008006" key="4">
    <source>
        <dbReference type="Google" id="ProtNLM"/>
    </source>
</evidence>
<dbReference type="OrthoDB" id="10280347at2759"/>
<name>A0A1Q9C7N2_SYMMI</name>
<dbReference type="AlphaFoldDB" id="A0A1Q9C7N2"/>